<dbReference type="InterPro" id="IPR032720">
    <property type="entry name" value="Cys_rich_CWC"/>
</dbReference>
<evidence type="ECO:0000313" key="2">
    <source>
        <dbReference type="Proteomes" id="UP000186720"/>
    </source>
</evidence>
<evidence type="ECO:0008006" key="3">
    <source>
        <dbReference type="Google" id="ProtNLM"/>
    </source>
</evidence>
<evidence type="ECO:0000313" key="1">
    <source>
        <dbReference type="EMBL" id="OKS84751.1"/>
    </source>
</evidence>
<protein>
    <recommendedName>
        <fullName evidence="3">Cysteine-rich CWC</fullName>
    </recommendedName>
</protein>
<comment type="caution">
    <text evidence="1">The sequence shown here is derived from an EMBL/GenBank/DDBJ whole genome shotgun (WGS) entry which is preliminary data.</text>
</comment>
<dbReference type="AlphaFoldDB" id="A0A1Q5ZSK2"/>
<dbReference type="EMBL" id="MPPL01000001">
    <property type="protein sequence ID" value="OKS84751.1"/>
    <property type="molecule type" value="Genomic_DNA"/>
</dbReference>
<dbReference type="Pfam" id="PF14375">
    <property type="entry name" value="Cys_rich_CWC"/>
    <property type="match status" value="1"/>
</dbReference>
<organism evidence="1 2">
    <name type="scientific">Mucilaginibacter polytrichastri</name>
    <dbReference type="NCBI Taxonomy" id="1302689"/>
    <lineage>
        <taxon>Bacteria</taxon>
        <taxon>Pseudomonadati</taxon>
        <taxon>Bacteroidota</taxon>
        <taxon>Sphingobacteriia</taxon>
        <taxon>Sphingobacteriales</taxon>
        <taxon>Sphingobacteriaceae</taxon>
        <taxon>Mucilaginibacter</taxon>
    </lineage>
</organism>
<proteinExistence type="predicted"/>
<sequence>MQAHTKHEIVACERCRSPFECKANSFTKCQCMTVQLNLNETQYISELYDGCLCASCLTALRNEYRLLMNLPLEQ</sequence>
<gene>
    <name evidence="1" type="ORF">RG47T_0184</name>
</gene>
<dbReference type="RefSeq" id="WP_074487448.1">
    <property type="nucleotide sequence ID" value="NZ_FPAM01000008.1"/>
</dbReference>
<dbReference type="Proteomes" id="UP000186720">
    <property type="component" value="Unassembled WGS sequence"/>
</dbReference>
<dbReference type="STRING" id="1302689.RG47T_0184"/>
<keyword evidence="2" id="KW-1185">Reference proteome</keyword>
<accession>A0A1Q5ZSK2</accession>
<reference evidence="1 2" key="1">
    <citation type="submission" date="2016-11" db="EMBL/GenBank/DDBJ databases">
        <title>Whole Genome Sequencing of Mucilaginibacter polytrichastri RG4-7(T) isolated from the moss sample.</title>
        <authorList>
            <person name="Li Y."/>
        </authorList>
    </citation>
    <scope>NUCLEOTIDE SEQUENCE [LARGE SCALE GENOMIC DNA]</scope>
    <source>
        <strain evidence="1 2">RG4-7</strain>
    </source>
</reference>
<name>A0A1Q5ZSK2_9SPHI</name>
<dbReference type="OrthoDB" id="9800168at2"/>